<evidence type="ECO:0000256" key="1">
    <source>
        <dbReference type="SAM" id="SignalP"/>
    </source>
</evidence>
<accession>A0A848LBE1</accession>
<reference evidence="2 3" key="1">
    <citation type="submission" date="2020-04" db="EMBL/GenBank/DDBJ databases">
        <title>Draft genome of Pyxidicoccus fallax type strain.</title>
        <authorList>
            <person name="Whitworth D.E."/>
        </authorList>
    </citation>
    <scope>NUCLEOTIDE SEQUENCE [LARGE SCALE GENOMIC DNA]</scope>
    <source>
        <strain evidence="2 3">DSM 14698</strain>
    </source>
</reference>
<keyword evidence="3" id="KW-1185">Reference proteome</keyword>
<dbReference type="AlphaFoldDB" id="A0A848LBE1"/>
<dbReference type="SUPFAM" id="SSF48239">
    <property type="entry name" value="Terpenoid cyclases/Protein prenyltransferases"/>
    <property type="match status" value="1"/>
</dbReference>
<organism evidence="2 3">
    <name type="scientific">Pyxidicoccus fallax</name>
    <dbReference type="NCBI Taxonomy" id="394095"/>
    <lineage>
        <taxon>Bacteria</taxon>
        <taxon>Pseudomonadati</taxon>
        <taxon>Myxococcota</taxon>
        <taxon>Myxococcia</taxon>
        <taxon>Myxococcales</taxon>
        <taxon>Cystobacterineae</taxon>
        <taxon>Myxococcaceae</taxon>
        <taxon>Pyxidicoccus</taxon>
    </lineage>
</organism>
<sequence>MLNRAAKPFMYRALTSRGWFVISAMLVWLLAPAARAATNAEAAQRAINFLSADAANWTVRFGCTSCHRHGAAMFGLATARANGYDLDAPTYNGRTNRQNLEFILERLQSEQRADGSWIHQGNWYPLSKSSYSAFGLAGYDANVGTQYTDALVRAADWAVRTQDAQGRWKEDMAFYPVGYGHVGSTARFMTAISQAKQRVDPAKAAQYQAALDKAAAYVRANMNNTTDGALTDGQRYTHQTAWAIVALKAAGAGASNENTAAINTLASRLLATPTLANASGWGTLANEAPDEYATSLTLYALCVAGRKPGADGRMSGALEWLKSRQAPNGSWGAGTRYPDIPTTFAALGLACFGDHSVGVSVQGPVRRPLEHDLPSGQTASYAFTVRNNGYKADSYTLSIQGGLPGWTTSLDRTTLALGPDASATVILTVTAPPGLAPSLASDVMVVAASEGATSVKGSARVTTYTTPPPPTEGLATTTTLLAPEDGEITVALNNTLSARVVDGRGWQARGPGMGVVTFMVAGVTVGADNDADGDGVYSFVWRPRTSTWDELGTQDLRAVYSGVTLLPERENRLGSTASHAVEVHPSPYPRPSVTLCGLPGFTDRSALHVCGYVTPLAQGASIESAAFILHGQSYPVVPDASGGLVAVDLPLRDGPNVIRLAATDTFGEIDSEEATVMVDSTAPEIILLSPTPDAALSAYSVDVRMTVRDWSPVRVETNWVNVSQVPAGGGNVTHTVGLGAGENALLIRATDSVGHVTERVVRVWVDAQAPWVGTGLPDGWLVGPQQGDVMSYDIGVYCASSTQVTLSTGGTYALPRGGGGVQARLNLVPGTNTFTIDVKSETGLRTSLTRTVRYDNSAPEAELLVPVPGGTYSGPIVLTARATDTLSGVRSVAYTRDGSGIRGATLQADGTWTAELDTRELVDGAHTVEVWLEDWAGNFVIRTFPFSTRNRP</sequence>
<dbReference type="InterPro" id="IPR013783">
    <property type="entry name" value="Ig-like_fold"/>
</dbReference>
<comment type="caution">
    <text evidence="2">The sequence shown here is derived from an EMBL/GenBank/DDBJ whole genome shotgun (WGS) entry which is preliminary data.</text>
</comment>
<protein>
    <submittedName>
        <fullName evidence="2">Uncharacterized protein</fullName>
    </submittedName>
</protein>
<keyword evidence="1" id="KW-0732">Signal</keyword>
<evidence type="ECO:0000313" key="2">
    <source>
        <dbReference type="EMBL" id="NMO16370.1"/>
    </source>
</evidence>
<dbReference type="InterPro" id="IPR008930">
    <property type="entry name" value="Terpenoid_cyclase/PrenylTrfase"/>
</dbReference>
<dbReference type="Proteomes" id="UP000518300">
    <property type="component" value="Unassembled WGS sequence"/>
</dbReference>
<dbReference type="Gene3D" id="1.50.10.20">
    <property type="match status" value="2"/>
</dbReference>
<proteinExistence type="predicted"/>
<evidence type="ECO:0000313" key="3">
    <source>
        <dbReference type="Proteomes" id="UP000518300"/>
    </source>
</evidence>
<dbReference type="CDD" id="cd00688">
    <property type="entry name" value="ISOPREN_C2_like"/>
    <property type="match status" value="1"/>
</dbReference>
<dbReference type="Gene3D" id="2.60.40.10">
    <property type="entry name" value="Immunoglobulins"/>
    <property type="match status" value="3"/>
</dbReference>
<dbReference type="EMBL" id="JABBJJ010000065">
    <property type="protein sequence ID" value="NMO16370.1"/>
    <property type="molecule type" value="Genomic_DNA"/>
</dbReference>
<feature type="chain" id="PRO_5032509290" evidence="1">
    <location>
        <begin position="37"/>
        <end position="952"/>
    </location>
</feature>
<gene>
    <name evidence="2" type="ORF">HG543_16130</name>
</gene>
<feature type="signal peptide" evidence="1">
    <location>
        <begin position="1"/>
        <end position="36"/>
    </location>
</feature>
<name>A0A848LBE1_9BACT</name>
<dbReference type="Pfam" id="PF17957">
    <property type="entry name" value="Big_7"/>
    <property type="match status" value="1"/>
</dbReference>